<keyword evidence="1" id="KW-0547">Nucleotide-binding</keyword>
<organism evidence="5 6">
    <name type="scientific">Reticulomyxa filosa</name>
    <dbReference type="NCBI Taxonomy" id="46433"/>
    <lineage>
        <taxon>Eukaryota</taxon>
        <taxon>Sar</taxon>
        <taxon>Rhizaria</taxon>
        <taxon>Retaria</taxon>
        <taxon>Foraminifera</taxon>
        <taxon>Monothalamids</taxon>
        <taxon>Reticulomyxidae</taxon>
        <taxon>Reticulomyxa</taxon>
    </lineage>
</organism>
<name>X6LQ18_RETFI</name>
<keyword evidence="6" id="KW-1185">Reference proteome</keyword>
<dbReference type="PANTHER" id="PTHR14025:SF20">
    <property type="entry name" value="FANCONI ANEMIA GROUP M PROTEIN"/>
    <property type="match status" value="1"/>
</dbReference>
<protein>
    <submittedName>
        <fullName evidence="5">Uncharacterized protein</fullName>
    </submittedName>
</protein>
<comment type="caution">
    <text evidence="5">The sequence shown here is derived from an EMBL/GenBank/DDBJ whole genome shotgun (WGS) entry which is preliminary data.</text>
</comment>
<dbReference type="OrthoDB" id="6513042at2759"/>
<evidence type="ECO:0000313" key="5">
    <source>
        <dbReference type="EMBL" id="ETO03983.1"/>
    </source>
</evidence>
<dbReference type="GO" id="GO:0004386">
    <property type="term" value="F:helicase activity"/>
    <property type="evidence" value="ECO:0007669"/>
    <property type="project" value="UniProtKB-KW"/>
</dbReference>
<dbReference type="AlphaFoldDB" id="X6LQ18"/>
<dbReference type="InterPro" id="IPR027417">
    <property type="entry name" value="P-loop_NTPase"/>
</dbReference>
<sequence length="128" mass="14935">DEQQQKYICFSINVFLMTAMSATPGQNETSIQKLINNLKISRLEVRSENDLDIKKYRHETKEEIIKVPLPNDLLAIREKLVELIEKRLHILSRQKAFPWKSPSTITPYAINSCMKDFQKRAGQYNQAL</sequence>
<evidence type="ECO:0000256" key="2">
    <source>
        <dbReference type="ARBA" id="ARBA00022801"/>
    </source>
</evidence>
<proteinExistence type="predicted"/>
<feature type="non-terminal residue" evidence="5">
    <location>
        <position position="128"/>
    </location>
</feature>
<dbReference type="Gene3D" id="3.40.50.300">
    <property type="entry name" value="P-loop containing nucleotide triphosphate hydrolases"/>
    <property type="match status" value="1"/>
</dbReference>
<accession>X6LQ18</accession>
<dbReference type="GO" id="GO:0005524">
    <property type="term" value="F:ATP binding"/>
    <property type="evidence" value="ECO:0007669"/>
    <property type="project" value="UniProtKB-KW"/>
</dbReference>
<evidence type="ECO:0000313" key="6">
    <source>
        <dbReference type="Proteomes" id="UP000023152"/>
    </source>
</evidence>
<dbReference type="Proteomes" id="UP000023152">
    <property type="component" value="Unassembled WGS sequence"/>
</dbReference>
<feature type="non-terminal residue" evidence="5">
    <location>
        <position position="1"/>
    </location>
</feature>
<dbReference type="EMBL" id="ASPP01031005">
    <property type="protein sequence ID" value="ETO03983.1"/>
    <property type="molecule type" value="Genomic_DNA"/>
</dbReference>
<keyword evidence="2" id="KW-0378">Hydrolase</keyword>
<evidence type="ECO:0000256" key="1">
    <source>
        <dbReference type="ARBA" id="ARBA00022741"/>
    </source>
</evidence>
<reference evidence="5 6" key="1">
    <citation type="journal article" date="2013" name="Curr. Biol.">
        <title>The Genome of the Foraminiferan Reticulomyxa filosa.</title>
        <authorList>
            <person name="Glockner G."/>
            <person name="Hulsmann N."/>
            <person name="Schleicher M."/>
            <person name="Noegel A.A."/>
            <person name="Eichinger L."/>
            <person name="Gallinger C."/>
            <person name="Pawlowski J."/>
            <person name="Sierra R."/>
            <person name="Euteneuer U."/>
            <person name="Pillet L."/>
            <person name="Moustafa A."/>
            <person name="Platzer M."/>
            <person name="Groth M."/>
            <person name="Szafranski K."/>
            <person name="Schliwa M."/>
        </authorList>
    </citation>
    <scope>NUCLEOTIDE SEQUENCE [LARGE SCALE GENOMIC DNA]</scope>
</reference>
<dbReference type="GO" id="GO:0016787">
    <property type="term" value="F:hydrolase activity"/>
    <property type="evidence" value="ECO:0007669"/>
    <property type="project" value="UniProtKB-KW"/>
</dbReference>
<dbReference type="PANTHER" id="PTHR14025">
    <property type="entry name" value="FANCONI ANEMIA GROUP M FANCM FAMILY MEMBER"/>
    <property type="match status" value="1"/>
</dbReference>
<evidence type="ECO:0000256" key="3">
    <source>
        <dbReference type="ARBA" id="ARBA00022806"/>
    </source>
</evidence>
<evidence type="ECO:0000256" key="4">
    <source>
        <dbReference type="ARBA" id="ARBA00022840"/>
    </source>
</evidence>
<keyword evidence="4" id="KW-0067">ATP-binding</keyword>
<keyword evidence="3" id="KW-0347">Helicase</keyword>
<gene>
    <name evidence="5" type="ORF">RFI_33419</name>
</gene>